<evidence type="ECO:0000313" key="1">
    <source>
        <dbReference type="EMBL" id="QHU14192.1"/>
    </source>
</evidence>
<accession>A0A6C0K827</accession>
<name>A0A6C0K827_9ZZZZ</name>
<proteinExistence type="predicted"/>
<sequence>MNILLVFRGENLRFRNDTVKIYNNGSDWLDIRRCIPNNKVRIIESLRSAGNTVDIMFCTYESEHLTDFVNAYVPKYIHLFEHSKLYNAHHVSVSNTLNSILPVHTQYDRIILLRFDLLYKKNILDWPIWDKNGVIIPWKVESDEAYERRKWCNDHIIIIDSTYFPTFNSVFQNSFKNYNGVTSGIHFITDELYKNGTVPFYFMERIVWSGDSNSTDTSDPMKCNPYTINSLYPYAFSDLHLTYV</sequence>
<reference evidence="1" key="1">
    <citation type="journal article" date="2020" name="Nature">
        <title>Giant virus diversity and host interactions through global metagenomics.</title>
        <authorList>
            <person name="Schulz F."/>
            <person name="Roux S."/>
            <person name="Paez-Espino D."/>
            <person name="Jungbluth S."/>
            <person name="Walsh D.A."/>
            <person name="Denef V.J."/>
            <person name="McMahon K.D."/>
            <person name="Konstantinidis K.T."/>
            <person name="Eloe-Fadrosh E.A."/>
            <person name="Kyrpides N.C."/>
            <person name="Woyke T."/>
        </authorList>
    </citation>
    <scope>NUCLEOTIDE SEQUENCE</scope>
    <source>
        <strain evidence="1">GVMAG-S-1101182-85</strain>
    </source>
</reference>
<organism evidence="1">
    <name type="scientific">viral metagenome</name>
    <dbReference type="NCBI Taxonomy" id="1070528"/>
    <lineage>
        <taxon>unclassified sequences</taxon>
        <taxon>metagenomes</taxon>
        <taxon>organismal metagenomes</taxon>
    </lineage>
</organism>
<dbReference type="AlphaFoldDB" id="A0A6C0K827"/>
<protein>
    <submittedName>
        <fullName evidence="1">Uncharacterized protein</fullName>
    </submittedName>
</protein>
<dbReference type="EMBL" id="MN740832">
    <property type="protein sequence ID" value="QHU14192.1"/>
    <property type="molecule type" value="Genomic_DNA"/>
</dbReference>